<sequence length="51" mass="6238">MMIIMMMIERKLGHKWTKTVKYYFRYCNLVCGKFSGLWSSNMERLIDRTII</sequence>
<accession>A0A0B7BDV1</accession>
<evidence type="ECO:0000313" key="1">
    <source>
        <dbReference type="EMBL" id="CEK90491.1"/>
    </source>
</evidence>
<dbReference type="EMBL" id="HACG01043626">
    <property type="protein sequence ID" value="CEK90491.1"/>
    <property type="molecule type" value="Transcribed_RNA"/>
</dbReference>
<gene>
    <name evidence="1" type="primary">ORF177173</name>
</gene>
<reference evidence="1" key="1">
    <citation type="submission" date="2014-12" db="EMBL/GenBank/DDBJ databases">
        <title>Insight into the proteome of Arion vulgaris.</title>
        <authorList>
            <person name="Aradska J."/>
            <person name="Bulat T."/>
            <person name="Smidak R."/>
            <person name="Sarate P."/>
            <person name="Gangsoo J."/>
            <person name="Sialana F."/>
            <person name="Bilban M."/>
            <person name="Lubec G."/>
        </authorList>
    </citation>
    <scope>NUCLEOTIDE SEQUENCE</scope>
    <source>
        <tissue evidence="1">Skin</tissue>
    </source>
</reference>
<protein>
    <submittedName>
        <fullName evidence="1">Uncharacterized protein</fullName>
    </submittedName>
</protein>
<proteinExistence type="predicted"/>
<name>A0A0B7BDV1_9EUPU</name>
<feature type="non-terminal residue" evidence="1">
    <location>
        <position position="51"/>
    </location>
</feature>
<organism evidence="1">
    <name type="scientific">Arion vulgaris</name>
    <dbReference type="NCBI Taxonomy" id="1028688"/>
    <lineage>
        <taxon>Eukaryota</taxon>
        <taxon>Metazoa</taxon>
        <taxon>Spiralia</taxon>
        <taxon>Lophotrochozoa</taxon>
        <taxon>Mollusca</taxon>
        <taxon>Gastropoda</taxon>
        <taxon>Heterobranchia</taxon>
        <taxon>Euthyneura</taxon>
        <taxon>Panpulmonata</taxon>
        <taxon>Eupulmonata</taxon>
        <taxon>Stylommatophora</taxon>
        <taxon>Helicina</taxon>
        <taxon>Arionoidea</taxon>
        <taxon>Arionidae</taxon>
        <taxon>Arion</taxon>
    </lineage>
</organism>
<dbReference type="AlphaFoldDB" id="A0A0B7BDV1"/>